<gene>
    <name evidence="2" type="ORF">GMARGA_LOCUS43996</name>
</gene>
<comment type="caution">
    <text evidence="2">The sequence shown here is derived from an EMBL/GenBank/DDBJ whole genome shotgun (WGS) entry which is preliminary data.</text>
</comment>
<evidence type="ECO:0000256" key="1">
    <source>
        <dbReference type="SAM" id="MobiDB-lite"/>
    </source>
</evidence>
<protein>
    <submittedName>
        <fullName evidence="2">39130_t:CDS:1</fullName>
    </submittedName>
</protein>
<feature type="compositionally biased region" description="Polar residues" evidence="1">
    <location>
        <begin position="153"/>
        <end position="163"/>
    </location>
</feature>
<evidence type="ECO:0000313" key="3">
    <source>
        <dbReference type="Proteomes" id="UP000789901"/>
    </source>
</evidence>
<feature type="compositionally biased region" description="Basic residues" evidence="1">
    <location>
        <begin position="1"/>
        <end position="10"/>
    </location>
</feature>
<accession>A0ABN7XKC0</accession>
<proteinExistence type="predicted"/>
<name>A0ABN7XKC0_GIGMA</name>
<feature type="non-terminal residue" evidence="2">
    <location>
        <position position="1"/>
    </location>
</feature>
<evidence type="ECO:0000313" key="2">
    <source>
        <dbReference type="EMBL" id="CAG8855175.1"/>
    </source>
</evidence>
<sequence>QNKKKAKRSHDKREKIFDFVSTENKSNNSGKENTENNATPIIATTSGKSIETITAGTSWASQMEEEENTQTNPLRADTSTKRQEADKILEEISTNTLQVNDEQAAVEMAGSIQEAKETIKAGHSKQATRNIATETTSPGPNQTGNQNKHHVINNVTPPNKVSL</sequence>
<reference evidence="2 3" key="1">
    <citation type="submission" date="2021-06" db="EMBL/GenBank/DDBJ databases">
        <authorList>
            <person name="Kallberg Y."/>
            <person name="Tangrot J."/>
            <person name="Rosling A."/>
        </authorList>
    </citation>
    <scope>NUCLEOTIDE SEQUENCE [LARGE SCALE GENOMIC DNA]</scope>
    <source>
        <strain evidence="2 3">120-4 pot B 10/14</strain>
    </source>
</reference>
<keyword evidence="3" id="KW-1185">Reference proteome</keyword>
<feature type="region of interest" description="Disordered" evidence="1">
    <location>
        <begin position="115"/>
        <end position="163"/>
    </location>
</feature>
<feature type="non-terminal residue" evidence="2">
    <location>
        <position position="163"/>
    </location>
</feature>
<feature type="compositionally biased region" description="Polar residues" evidence="1">
    <location>
        <begin position="125"/>
        <end position="146"/>
    </location>
</feature>
<organism evidence="2 3">
    <name type="scientific">Gigaspora margarita</name>
    <dbReference type="NCBI Taxonomy" id="4874"/>
    <lineage>
        <taxon>Eukaryota</taxon>
        <taxon>Fungi</taxon>
        <taxon>Fungi incertae sedis</taxon>
        <taxon>Mucoromycota</taxon>
        <taxon>Glomeromycotina</taxon>
        <taxon>Glomeromycetes</taxon>
        <taxon>Diversisporales</taxon>
        <taxon>Gigasporaceae</taxon>
        <taxon>Gigaspora</taxon>
    </lineage>
</organism>
<feature type="region of interest" description="Disordered" evidence="1">
    <location>
        <begin position="1"/>
        <end position="83"/>
    </location>
</feature>
<dbReference type="Proteomes" id="UP000789901">
    <property type="component" value="Unassembled WGS sequence"/>
</dbReference>
<dbReference type="EMBL" id="CAJVQB010146644">
    <property type="protein sequence ID" value="CAG8855175.1"/>
    <property type="molecule type" value="Genomic_DNA"/>
</dbReference>
<feature type="compositionally biased region" description="Polar residues" evidence="1">
    <location>
        <begin position="21"/>
        <end position="61"/>
    </location>
</feature>